<feature type="transmembrane region" description="Helical" evidence="5">
    <location>
        <begin position="239"/>
        <end position="261"/>
    </location>
</feature>
<evidence type="ECO:0000256" key="2">
    <source>
        <dbReference type="ARBA" id="ARBA00022692"/>
    </source>
</evidence>
<keyword evidence="2 5" id="KW-0812">Transmembrane</keyword>
<feature type="transmembrane region" description="Helical" evidence="5">
    <location>
        <begin position="325"/>
        <end position="346"/>
    </location>
</feature>
<dbReference type="GO" id="GO:0005886">
    <property type="term" value="C:plasma membrane"/>
    <property type="evidence" value="ECO:0007669"/>
    <property type="project" value="UniProtKB-SubCell"/>
</dbReference>
<organism evidence="7 8">
    <name type="scientific">Propioniferax innocua</name>
    <dbReference type="NCBI Taxonomy" id="1753"/>
    <lineage>
        <taxon>Bacteria</taxon>
        <taxon>Bacillati</taxon>
        <taxon>Actinomycetota</taxon>
        <taxon>Actinomycetes</taxon>
        <taxon>Propionibacteriales</taxon>
        <taxon>Propionibacteriaceae</taxon>
        <taxon>Propioniferax</taxon>
    </lineage>
</organism>
<sequence length="382" mass="39545">MFAAYRNVWVSPAARNILALGMALRMPHLGATLLMTVHVVDLTGSYGLGGVVTTVWTLASTVANVLRGRLLDRLGLRRTCMVPLIGLPLAWLSVPFLDFGPLVIVAALLGLLQVPISSVVRSALAANLPPEHHRGGFALDSVSTEMSFVLGPAIAVTLGTVFDTGWTLTGMGMASVTAIGVLMWLNPSLHTGDGDAATHGWFTRRVMGVLLVTFATLLLLGASDVTIVAATRAMRAEHWLAVVMVFWGGGSVCGGVLYGMLPRPIHPGLILAGLATMFAISSVSATVPWLCALLFIAGLLCAPTLTSTVETLSSLTPASVRGTMFGLHSALITAGVAVGAPAAGIVVDAGGWRFAVVVLSGTTLLLAGVGAMLLRRPRIGSA</sequence>
<evidence type="ECO:0000256" key="3">
    <source>
        <dbReference type="ARBA" id="ARBA00022989"/>
    </source>
</evidence>
<feature type="transmembrane region" description="Helical" evidence="5">
    <location>
        <begin position="46"/>
        <end position="66"/>
    </location>
</feature>
<dbReference type="PANTHER" id="PTHR23542:SF1">
    <property type="entry name" value="MAJOR FACILITATOR SUPERFAMILY (MFS) PROFILE DOMAIN-CONTAINING PROTEIN"/>
    <property type="match status" value="1"/>
</dbReference>
<evidence type="ECO:0000256" key="5">
    <source>
        <dbReference type="SAM" id="Phobius"/>
    </source>
</evidence>
<evidence type="ECO:0000256" key="4">
    <source>
        <dbReference type="ARBA" id="ARBA00023136"/>
    </source>
</evidence>
<dbReference type="AlphaFoldDB" id="A0A542ZSS1"/>
<evidence type="ECO:0000256" key="1">
    <source>
        <dbReference type="ARBA" id="ARBA00004651"/>
    </source>
</evidence>
<dbReference type="GO" id="GO:0022857">
    <property type="term" value="F:transmembrane transporter activity"/>
    <property type="evidence" value="ECO:0007669"/>
    <property type="project" value="InterPro"/>
</dbReference>
<comment type="caution">
    <text evidence="7">The sequence shown here is derived from an EMBL/GenBank/DDBJ whole genome shotgun (WGS) entry which is preliminary data.</text>
</comment>
<dbReference type="Pfam" id="PF07690">
    <property type="entry name" value="MFS_1"/>
    <property type="match status" value="2"/>
</dbReference>
<dbReference type="PROSITE" id="PS50850">
    <property type="entry name" value="MFS"/>
    <property type="match status" value="1"/>
</dbReference>
<keyword evidence="3 5" id="KW-1133">Transmembrane helix</keyword>
<dbReference type="Gene3D" id="1.20.1250.20">
    <property type="entry name" value="MFS general substrate transporter like domains"/>
    <property type="match status" value="2"/>
</dbReference>
<dbReference type="OrthoDB" id="4229605at2"/>
<comment type="subcellular location">
    <subcellularLocation>
        <location evidence="1">Cell membrane</location>
        <topology evidence="1">Multi-pass membrane protein</topology>
    </subcellularLocation>
</comment>
<feature type="transmembrane region" description="Helical" evidence="5">
    <location>
        <begin position="352"/>
        <end position="374"/>
    </location>
</feature>
<feature type="domain" description="Major facilitator superfamily (MFS) profile" evidence="6">
    <location>
        <begin position="158"/>
        <end position="382"/>
    </location>
</feature>
<evidence type="ECO:0000313" key="8">
    <source>
        <dbReference type="Proteomes" id="UP000316196"/>
    </source>
</evidence>
<feature type="transmembrane region" description="Helical" evidence="5">
    <location>
        <begin position="268"/>
        <end position="287"/>
    </location>
</feature>
<evidence type="ECO:0000313" key="7">
    <source>
        <dbReference type="EMBL" id="TQL63388.1"/>
    </source>
</evidence>
<feature type="transmembrane region" description="Helical" evidence="5">
    <location>
        <begin position="165"/>
        <end position="185"/>
    </location>
</feature>
<dbReference type="EMBL" id="VFOR01000001">
    <property type="protein sequence ID" value="TQL63388.1"/>
    <property type="molecule type" value="Genomic_DNA"/>
</dbReference>
<dbReference type="PANTHER" id="PTHR23542">
    <property type="match status" value="1"/>
</dbReference>
<dbReference type="InterPro" id="IPR036259">
    <property type="entry name" value="MFS_trans_sf"/>
</dbReference>
<keyword evidence="4 5" id="KW-0472">Membrane</keyword>
<proteinExistence type="predicted"/>
<dbReference type="InterPro" id="IPR020846">
    <property type="entry name" value="MFS_dom"/>
</dbReference>
<feature type="transmembrane region" description="Helical" evidence="5">
    <location>
        <begin position="17"/>
        <end position="40"/>
    </location>
</feature>
<dbReference type="InterPro" id="IPR011701">
    <property type="entry name" value="MFS"/>
</dbReference>
<reference evidence="7 8" key="1">
    <citation type="submission" date="2019-06" db="EMBL/GenBank/DDBJ databases">
        <title>Sequencing the genomes of 1000 actinobacteria strains.</title>
        <authorList>
            <person name="Klenk H.-P."/>
        </authorList>
    </citation>
    <scope>NUCLEOTIDE SEQUENCE [LARGE SCALE GENOMIC DNA]</scope>
    <source>
        <strain evidence="7 8">DSM 8251</strain>
    </source>
</reference>
<dbReference type="RefSeq" id="WP_142093114.1">
    <property type="nucleotide sequence ID" value="NZ_BAAAMD010000002.1"/>
</dbReference>
<dbReference type="SUPFAM" id="SSF103473">
    <property type="entry name" value="MFS general substrate transporter"/>
    <property type="match status" value="1"/>
</dbReference>
<feature type="transmembrane region" description="Helical" evidence="5">
    <location>
        <begin position="206"/>
        <end position="227"/>
    </location>
</feature>
<accession>A0A542ZSS1</accession>
<protein>
    <submittedName>
        <fullName evidence="7">Putative MFS family arabinose efflux permease</fullName>
    </submittedName>
</protein>
<keyword evidence="8" id="KW-1185">Reference proteome</keyword>
<name>A0A542ZSS1_9ACTN</name>
<evidence type="ECO:0000259" key="6">
    <source>
        <dbReference type="PROSITE" id="PS50850"/>
    </source>
</evidence>
<gene>
    <name evidence="7" type="ORF">FB460_1200</name>
</gene>
<dbReference type="Proteomes" id="UP000316196">
    <property type="component" value="Unassembled WGS sequence"/>
</dbReference>
<feature type="transmembrane region" description="Helical" evidence="5">
    <location>
        <begin position="293"/>
        <end position="313"/>
    </location>
</feature>